<dbReference type="EMBL" id="JACHJN010000014">
    <property type="protein sequence ID" value="MBB5960138.1"/>
    <property type="molecule type" value="Genomic_DNA"/>
</dbReference>
<reference evidence="2 3" key="1">
    <citation type="submission" date="2020-08" db="EMBL/GenBank/DDBJ databases">
        <title>Genomic Encyclopedia of Type Strains, Phase III (KMG-III): the genomes of soil and plant-associated and newly described type strains.</title>
        <authorList>
            <person name="Whitman W."/>
        </authorList>
    </citation>
    <scope>NUCLEOTIDE SEQUENCE [LARGE SCALE GENOMIC DNA]</scope>
    <source>
        <strain evidence="2 3">CECT 8640</strain>
    </source>
</reference>
<accession>A0A841CVH3</accession>
<dbReference type="PROSITE" id="PS51257">
    <property type="entry name" value="PROKAR_LIPOPROTEIN"/>
    <property type="match status" value="1"/>
</dbReference>
<gene>
    <name evidence="2" type="ORF">FHS29_006761</name>
</gene>
<keyword evidence="1" id="KW-0732">Signal</keyword>
<keyword evidence="3" id="KW-1185">Reference proteome</keyword>
<feature type="signal peptide" evidence="1">
    <location>
        <begin position="1"/>
        <end position="25"/>
    </location>
</feature>
<name>A0A841CVH3_9PSEU</name>
<protein>
    <recommendedName>
        <fullName evidence="4">Lipoprotein</fullName>
    </recommendedName>
</protein>
<evidence type="ECO:0000313" key="2">
    <source>
        <dbReference type="EMBL" id="MBB5960138.1"/>
    </source>
</evidence>
<dbReference type="RefSeq" id="WP_184698028.1">
    <property type="nucleotide sequence ID" value="NZ_JACHJN010000014.1"/>
</dbReference>
<evidence type="ECO:0008006" key="4">
    <source>
        <dbReference type="Google" id="ProtNLM"/>
    </source>
</evidence>
<organism evidence="2 3">
    <name type="scientific">Saccharothrix tamanrassetensis</name>
    <dbReference type="NCBI Taxonomy" id="1051531"/>
    <lineage>
        <taxon>Bacteria</taxon>
        <taxon>Bacillati</taxon>
        <taxon>Actinomycetota</taxon>
        <taxon>Actinomycetes</taxon>
        <taxon>Pseudonocardiales</taxon>
        <taxon>Pseudonocardiaceae</taxon>
        <taxon>Saccharothrix</taxon>
    </lineage>
</organism>
<sequence length="192" mass="20149">MRSRGAVVAAVLVVGVALGGCAQQAAPASPVGSTTNTTEPLRINLCDNPGDLTAWMRADGLPVDDARCTGEPADGRTLRAFGKWTFPPTGRNQPHVESVEIAVSPDRGKDGSSAFDDLKGSYPPHEQRSVAGHYSRVANARGRTLVNLPELAEPLNITVTSAMTNASDPEYAKIRAAHLGALEQIVPALARS</sequence>
<evidence type="ECO:0000256" key="1">
    <source>
        <dbReference type="SAM" id="SignalP"/>
    </source>
</evidence>
<dbReference type="AlphaFoldDB" id="A0A841CVH3"/>
<comment type="caution">
    <text evidence="2">The sequence shown here is derived from an EMBL/GenBank/DDBJ whole genome shotgun (WGS) entry which is preliminary data.</text>
</comment>
<evidence type="ECO:0000313" key="3">
    <source>
        <dbReference type="Proteomes" id="UP000547510"/>
    </source>
</evidence>
<dbReference type="Proteomes" id="UP000547510">
    <property type="component" value="Unassembled WGS sequence"/>
</dbReference>
<proteinExistence type="predicted"/>
<feature type="chain" id="PRO_5032959570" description="Lipoprotein" evidence="1">
    <location>
        <begin position="26"/>
        <end position="192"/>
    </location>
</feature>